<sequence length="101" mass="10163">RSHRLFTPGVPAGACSRAELRAALELGAESLRSAAGGGRQRRRGGLLQLLRWEPAARAALWEKVAGGGVPGAAGAGGAAGGLGPTWRRLAGWLLAGEGDVA</sequence>
<evidence type="ECO:0000313" key="2">
    <source>
        <dbReference type="Proteomes" id="UP001189429"/>
    </source>
</evidence>
<organism evidence="1 2">
    <name type="scientific">Prorocentrum cordatum</name>
    <dbReference type="NCBI Taxonomy" id="2364126"/>
    <lineage>
        <taxon>Eukaryota</taxon>
        <taxon>Sar</taxon>
        <taxon>Alveolata</taxon>
        <taxon>Dinophyceae</taxon>
        <taxon>Prorocentrales</taxon>
        <taxon>Prorocentraceae</taxon>
        <taxon>Prorocentrum</taxon>
    </lineage>
</organism>
<proteinExistence type="predicted"/>
<dbReference type="Proteomes" id="UP001189429">
    <property type="component" value="Unassembled WGS sequence"/>
</dbReference>
<name>A0ABN9RYY4_9DINO</name>
<feature type="non-terminal residue" evidence="1">
    <location>
        <position position="1"/>
    </location>
</feature>
<dbReference type="EMBL" id="CAUYUJ010008352">
    <property type="protein sequence ID" value="CAK0823699.1"/>
    <property type="molecule type" value="Genomic_DNA"/>
</dbReference>
<accession>A0ABN9RYY4</accession>
<feature type="non-terminal residue" evidence="1">
    <location>
        <position position="101"/>
    </location>
</feature>
<comment type="caution">
    <text evidence="1">The sequence shown here is derived from an EMBL/GenBank/DDBJ whole genome shotgun (WGS) entry which is preliminary data.</text>
</comment>
<gene>
    <name evidence="1" type="ORF">PCOR1329_LOCUS24323</name>
</gene>
<evidence type="ECO:0000313" key="1">
    <source>
        <dbReference type="EMBL" id="CAK0823699.1"/>
    </source>
</evidence>
<keyword evidence="2" id="KW-1185">Reference proteome</keyword>
<protein>
    <submittedName>
        <fullName evidence="1">Uncharacterized protein</fullName>
    </submittedName>
</protein>
<reference evidence="1" key="1">
    <citation type="submission" date="2023-10" db="EMBL/GenBank/DDBJ databases">
        <authorList>
            <person name="Chen Y."/>
            <person name="Shah S."/>
            <person name="Dougan E. K."/>
            <person name="Thang M."/>
            <person name="Chan C."/>
        </authorList>
    </citation>
    <scope>NUCLEOTIDE SEQUENCE [LARGE SCALE GENOMIC DNA]</scope>
</reference>